<dbReference type="Proteomes" id="UP000588186">
    <property type="component" value="Unassembled WGS sequence"/>
</dbReference>
<dbReference type="AlphaFoldDB" id="A0A6V7R4G1"/>
<sequence>MQLINLSFLPESVLGWAVFLITTVTLFILLLNLRSKKYKTPYAEDLLSPVIQDPFQLVKEKALATAHNRKSEAANDRNSDVFISFKPEINEASVVKLTHNQAVVTEIERTTYFIHHEEISVDNLDETKDKLNTAVDKGIDAFNNILSVDSDTFVEADKVIGMTNVVQKVDENTGETVLFIASDLDYEKYENKLYHEGYEKA</sequence>
<keyword evidence="3" id="KW-1185">Reference proteome</keyword>
<accession>A0A6V7R4G1</accession>
<organism evidence="2 3">
    <name type="scientific">Phocicoccus pinnipedialis</name>
    <dbReference type="NCBI Taxonomy" id="110845"/>
    <lineage>
        <taxon>Bacteria</taxon>
        <taxon>Bacillati</taxon>
        <taxon>Bacillota</taxon>
        <taxon>Bacilli</taxon>
        <taxon>Bacillales</taxon>
        <taxon>Salinicoccaceae</taxon>
        <taxon>Phocicoccus</taxon>
    </lineage>
</organism>
<protein>
    <submittedName>
        <fullName evidence="2">Uncharacterized protein</fullName>
    </submittedName>
</protein>
<dbReference type="EMBL" id="CAJEWB010000005">
    <property type="protein sequence ID" value="CAD2072261.1"/>
    <property type="molecule type" value="Genomic_DNA"/>
</dbReference>
<keyword evidence="1" id="KW-1133">Transmembrane helix</keyword>
<evidence type="ECO:0000313" key="2">
    <source>
        <dbReference type="EMBL" id="CAD2072261.1"/>
    </source>
</evidence>
<gene>
    <name evidence="2" type="ORF">JEOPIN946_00359</name>
</gene>
<reference evidence="2 3" key="1">
    <citation type="submission" date="2020-07" db="EMBL/GenBank/DDBJ databases">
        <authorList>
            <person name="Criscuolo A."/>
        </authorList>
    </citation>
    <scope>NUCLEOTIDE SEQUENCE [LARGE SCALE GENOMIC DNA]</scope>
    <source>
        <strain evidence="2">CIP107946</strain>
    </source>
</reference>
<dbReference type="RefSeq" id="WP_186076343.1">
    <property type="nucleotide sequence ID" value="NZ_CAJEWB010000005.1"/>
</dbReference>
<evidence type="ECO:0000256" key="1">
    <source>
        <dbReference type="SAM" id="Phobius"/>
    </source>
</evidence>
<proteinExistence type="predicted"/>
<keyword evidence="1" id="KW-0472">Membrane</keyword>
<feature type="transmembrane region" description="Helical" evidence="1">
    <location>
        <begin position="13"/>
        <end position="33"/>
    </location>
</feature>
<comment type="caution">
    <text evidence="2">The sequence shown here is derived from an EMBL/GenBank/DDBJ whole genome shotgun (WGS) entry which is preliminary data.</text>
</comment>
<evidence type="ECO:0000313" key="3">
    <source>
        <dbReference type="Proteomes" id="UP000588186"/>
    </source>
</evidence>
<name>A0A6V7R4G1_9BACL</name>
<keyword evidence="1" id="KW-0812">Transmembrane</keyword>